<dbReference type="AlphaFoldDB" id="A0A177Y1A6"/>
<reference evidence="2 3" key="1">
    <citation type="journal article" date="2016" name="Syst. Appl. Microbiol.">
        <title>Vibrio bivalvicida sp. nov., a novel larval pathogen for bivalve molluscs reared in a hatchery.</title>
        <authorList>
            <person name="Dubert J."/>
            <person name="Romalde J.L."/>
            <person name="Prado S."/>
            <person name="Barja J.L."/>
        </authorList>
    </citation>
    <scope>NUCLEOTIDE SEQUENCE [LARGE SCALE GENOMIC DNA]</scope>
    <source>
        <strain evidence="2 3">605</strain>
    </source>
</reference>
<dbReference type="Pfam" id="PF11059">
    <property type="entry name" value="DUF2860"/>
    <property type="match status" value="1"/>
</dbReference>
<gene>
    <name evidence="2" type="ORF">APB76_08930</name>
</gene>
<evidence type="ECO:0000256" key="1">
    <source>
        <dbReference type="SAM" id="SignalP"/>
    </source>
</evidence>
<evidence type="ECO:0000313" key="3">
    <source>
        <dbReference type="Proteomes" id="UP000078406"/>
    </source>
</evidence>
<accession>A0A177Y1A6</accession>
<dbReference type="PIRSF" id="PIRSF028696">
    <property type="entry name" value="UCP028696"/>
    <property type="match status" value="1"/>
</dbReference>
<evidence type="ECO:0000313" key="2">
    <source>
        <dbReference type="EMBL" id="OAJ94597.1"/>
    </source>
</evidence>
<proteinExistence type="predicted"/>
<sequence length="327" mass="35730">MTPKPTLIAFAVLSTTPAMAQLSDSAGLSGEISLSSGYTSTTSNFNTDANATISDNSQKGESDSNVMVFPLGSLAYTFGSQLDKQFYVGTSREDIAVGTLALEIGYKQQLANGTVIDASFLPTIMSGETWADPFQTNSARSVTDEKGNAYRVKFSNIANSGFSLDTAYAAKDIENERSGLDSDYVSSAGLLERDATSIYVKGDYKLHLDRATFLVPSLTYIKTDADGDANSLTSWGGELSLFKVINHHQFALTAGYTSKSYDASHPIYSKVREDDDFSLFAAYEYQQFMGWQNWSLISFAGYSQSDSNIDFYDEDQMIFSVGVNYKF</sequence>
<dbReference type="RefSeq" id="WP_054963319.1">
    <property type="nucleotide sequence ID" value="NZ_LLEI02000023.1"/>
</dbReference>
<comment type="caution">
    <text evidence="2">The sequence shown here is derived from an EMBL/GenBank/DDBJ whole genome shotgun (WGS) entry which is preliminary data.</text>
</comment>
<dbReference type="Proteomes" id="UP000078406">
    <property type="component" value="Unassembled WGS sequence"/>
</dbReference>
<organism evidence="2 3">
    <name type="scientific">Vibrio bivalvicida</name>
    <dbReference type="NCBI Taxonomy" id="1276888"/>
    <lineage>
        <taxon>Bacteria</taxon>
        <taxon>Pseudomonadati</taxon>
        <taxon>Pseudomonadota</taxon>
        <taxon>Gammaproteobacteria</taxon>
        <taxon>Vibrionales</taxon>
        <taxon>Vibrionaceae</taxon>
        <taxon>Vibrio</taxon>
        <taxon>Vibrio oreintalis group</taxon>
    </lineage>
</organism>
<keyword evidence="1" id="KW-0732">Signal</keyword>
<protein>
    <recommendedName>
        <fullName evidence="4">DUF2860 domain-containing protein</fullName>
    </recommendedName>
</protein>
<dbReference type="EMBL" id="LLEI02000023">
    <property type="protein sequence ID" value="OAJ94597.1"/>
    <property type="molecule type" value="Genomic_DNA"/>
</dbReference>
<evidence type="ECO:0008006" key="4">
    <source>
        <dbReference type="Google" id="ProtNLM"/>
    </source>
</evidence>
<name>A0A177Y1A6_9VIBR</name>
<dbReference type="InterPro" id="IPR016896">
    <property type="entry name" value="DUF2860"/>
</dbReference>
<feature type="signal peptide" evidence="1">
    <location>
        <begin position="1"/>
        <end position="20"/>
    </location>
</feature>
<feature type="chain" id="PRO_5008079351" description="DUF2860 domain-containing protein" evidence="1">
    <location>
        <begin position="21"/>
        <end position="327"/>
    </location>
</feature>